<evidence type="ECO:0000256" key="1">
    <source>
        <dbReference type="ARBA" id="ARBA00000085"/>
    </source>
</evidence>
<dbReference type="InterPro" id="IPR035965">
    <property type="entry name" value="PAS-like_dom_sf"/>
</dbReference>
<dbReference type="PRINTS" id="PR00344">
    <property type="entry name" value="BCTRLSENSOR"/>
</dbReference>
<dbReference type="NCBIfam" id="TIGR00229">
    <property type="entry name" value="sensory_box"/>
    <property type="match status" value="1"/>
</dbReference>
<dbReference type="InterPro" id="IPR003661">
    <property type="entry name" value="HisK_dim/P_dom"/>
</dbReference>
<dbReference type="InterPro" id="IPR000014">
    <property type="entry name" value="PAS"/>
</dbReference>
<dbReference type="PANTHER" id="PTHR43304:SF1">
    <property type="entry name" value="PAC DOMAIN-CONTAINING PROTEIN"/>
    <property type="match status" value="1"/>
</dbReference>
<dbReference type="SMART" id="SM00388">
    <property type="entry name" value="HisKA"/>
    <property type="match status" value="1"/>
</dbReference>
<dbReference type="PROSITE" id="PS50109">
    <property type="entry name" value="HIS_KIN"/>
    <property type="match status" value="1"/>
</dbReference>
<evidence type="ECO:0000256" key="2">
    <source>
        <dbReference type="ARBA" id="ARBA00012438"/>
    </source>
</evidence>
<dbReference type="SUPFAM" id="SSF47384">
    <property type="entry name" value="Homodimeric domain of signal transducing histidine kinase"/>
    <property type="match status" value="1"/>
</dbReference>
<evidence type="ECO:0000259" key="7">
    <source>
        <dbReference type="PROSITE" id="PS50109"/>
    </source>
</evidence>
<dbReference type="Gene3D" id="1.10.287.130">
    <property type="match status" value="1"/>
</dbReference>
<dbReference type="EMBL" id="JACWZY010000029">
    <property type="protein sequence ID" value="MBD2704214.1"/>
    <property type="molecule type" value="Genomic_DNA"/>
</dbReference>
<dbReference type="PROSITE" id="PS50112">
    <property type="entry name" value="PAS"/>
    <property type="match status" value="1"/>
</dbReference>
<dbReference type="Pfam" id="PF02518">
    <property type="entry name" value="HATPase_c"/>
    <property type="match status" value="1"/>
</dbReference>
<protein>
    <recommendedName>
        <fullName evidence="2">histidine kinase</fullName>
        <ecNumber evidence="2">2.7.13.3</ecNumber>
    </recommendedName>
</protein>
<accession>A0A926Y097</accession>
<evidence type="ECO:0000256" key="3">
    <source>
        <dbReference type="ARBA" id="ARBA00022553"/>
    </source>
</evidence>
<dbReference type="Pfam" id="PF00512">
    <property type="entry name" value="HisKA"/>
    <property type="match status" value="1"/>
</dbReference>
<feature type="domain" description="PAC" evidence="9">
    <location>
        <begin position="93"/>
        <end position="146"/>
    </location>
</feature>
<dbReference type="Proteomes" id="UP000598820">
    <property type="component" value="Unassembled WGS sequence"/>
</dbReference>
<feature type="coiled-coil region" evidence="6">
    <location>
        <begin position="290"/>
        <end position="317"/>
    </location>
</feature>
<dbReference type="EC" id="2.7.13.3" evidence="2"/>
<feature type="domain" description="PAS" evidence="8">
    <location>
        <begin position="17"/>
        <end position="88"/>
    </location>
</feature>
<dbReference type="SUPFAM" id="SSF55785">
    <property type="entry name" value="PYP-like sensor domain (PAS domain)"/>
    <property type="match status" value="2"/>
</dbReference>
<dbReference type="InterPro" id="IPR001610">
    <property type="entry name" value="PAC"/>
</dbReference>
<dbReference type="GO" id="GO:0000155">
    <property type="term" value="F:phosphorelay sensor kinase activity"/>
    <property type="evidence" value="ECO:0007669"/>
    <property type="project" value="InterPro"/>
</dbReference>
<evidence type="ECO:0000256" key="5">
    <source>
        <dbReference type="ARBA" id="ARBA00022777"/>
    </source>
</evidence>
<dbReference type="InterPro" id="IPR003594">
    <property type="entry name" value="HATPase_dom"/>
</dbReference>
<gene>
    <name evidence="10" type="ORF">IC229_26460</name>
</gene>
<evidence type="ECO:0000313" key="11">
    <source>
        <dbReference type="Proteomes" id="UP000598820"/>
    </source>
</evidence>
<dbReference type="AlphaFoldDB" id="A0A926Y097"/>
<dbReference type="Pfam" id="PF08447">
    <property type="entry name" value="PAS_3"/>
    <property type="match status" value="1"/>
</dbReference>
<proteinExistence type="predicted"/>
<dbReference type="SMART" id="SM00387">
    <property type="entry name" value="HATPase_c"/>
    <property type="match status" value="1"/>
</dbReference>
<organism evidence="10 11">
    <name type="scientific">Spirosoma profusum</name>
    <dbReference type="NCBI Taxonomy" id="2771354"/>
    <lineage>
        <taxon>Bacteria</taxon>
        <taxon>Pseudomonadati</taxon>
        <taxon>Bacteroidota</taxon>
        <taxon>Cytophagia</taxon>
        <taxon>Cytophagales</taxon>
        <taxon>Cytophagaceae</taxon>
        <taxon>Spirosoma</taxon>
    </lineage>
</organism>
<keyword evidence="3" id="KW-0597">Phosphoprotein</keyword>
<keyword evidence="4" id="KW-0808">Transferase</keyword>
<dbReference type="CDD" id="cd00130">
    <property type="entry name" value="PAS"/>
    <property type="match status" value="2"/>
</dbReference>
<sequence>MNETQLPINLSRSASEESERLKLIIEAAQVGTWDFDPITSVLMWDSRCKALFGLPPDAKIDYDVFLSGLHPDDREITDQVVQEALRPGSTGRYDINYRTIGLEDHQLRWIRANGRAFFDETGRAHRFIGTVIDITESHRQQEELEKLIADRTEALQQAVQTSRQQEALARQRSKALEVVLESMPISMVMVSAIRSEDNEVLDFQILSASKLTVDLLGRSLDELIGQHLDKIYPDYQKTDLFGELVKTLETGTLFRTELAYSQNNIDKWFDVSAVKQDDGLIILQLDITDRKNANLQIQHQSEELRRSNTELRQSNDNLRQFAQIASHDLQEPLRKIQTFSDVLQNQFVDNLADGERDMVRRIQKSAQRMQMLVKDLLMYSQLATNRDVPVPVNLSSVITDVISDLEVAIAEKKAIIDIGALPTLPGSATRLRQLLQNLVANALKFGQTDSTPVITIRSKRAQSNELPESLQQRSNAFWLITVADNGIGFDEKYKDKIFHPFQRLHDAKSYGGTGIGLAICQRVAESYGGAIDVTSQPGVGSTFKVFLPVFESRNVVIS</sequence>
<dbReference type="PANTHER" id="PTHR43304">
    <property type="entry name" value="PHYTOCHROME-LIKE PROTEIN CPH1"/>
    <property type="match status" value="1"/>
</dbReference>
<dbReference type="FunFam" id="3.30.565.10:FF:000006">
    <property type="entry name" value="Sensor histidine kinase WalK"/>
    <property type="match status" value="1"/>
</dbReference>
<name>A0A926Y097_9BACT</name>
<dbReference type="CDD" id="cd00082">
    <property type="entry name" value="HisKA"/>
    <property type="match status" value="1"/>
</dbReference>
<evidence type="ECO:0000313" key="10">
    <source>
        <dbReference type="EMBL" id="MBD2704214.1"/>
    </source>
</evidence>
<comment type="catalytic activity">
    <reaction evidence="1">
        <text>ATP + protein L-histidine = ADP + protein N-phospho-L-histidine.</text>
        <dbReference type="EC" id="2.7.13.3"/>
    </reaction>
</comment>
<keyword evidence="6" id="KW-0175">Coiled coil</keyword>
<dbReference type="InterPro" id="IPR004358">
    <property type="entry name" value="Sig_transdc_His_kin-like_C"/>
</dbReference>
<evidence type="ECO:0000259" key="9">
    <source>
        <dbReference type="PROSITE" id="PS50113"/>
    </source>
</evidence>
<dbReference type="PROSITE" id="PS50113">
    <property type="entry name" value="PAC"/>
    <property type="match status" value="1"/>
</dbReference>
<dbReference type="InterPro" id="IPR036097">
    <property type="entry name" value="HisK_dim/P_sf"/>
</dbReference>
<dbReference type="SMART" id="SM00086">
    <property type="entry name" value="PAC"/>
    <property type="match status" value="1"/>
</dbReference>
<dbReference type="InterPro" id="IPR000700">
    <property type="entry name" value="PAS-assoc_C"/>
</dbReference>
<dbReference type="RefSeq" id="WP_190890612.1">
    <property type="nucleotide sequence ID" value="NZ_JACWZY010000029.1"/>
</dbReference>
<dbReference type="InterPro" id="IPR005467">
    <property type="entry name" value="His_kinase_dom"/>
</dbReference>
<comment type="caution">
    <text evidence="10">The sequence shown here is derived from an EMBL/GenBank/DDBJ whole genome shotgun (WGS) entry which is preliminary data.</text>
</comment>
<dbReference type="Gene3D" id="3.30.565.10">
    <property type="entry name" value="Histidine kinase-like ATPase, C-terminal domain"/>
    <property type="match status" value="1"/>
</dbReference>
<feature type="domain" description="Histidine kinase" evidence="7">
    <location>
        <begin position="324"/>
        <end position="551"/>
    </location>
</feature>
<keyword evidence="11" id="KW-1185">Reference proteome</keyword>
<dbReference type="Gene3D" id="2.10.70.100">
    <property type="match status" value="1"/>
</dbReference>
<evidence type="ECO:0000259" key="8">
    <source>
        <dbReference type="PROSITE" id="PS50112"/>
    </source>
</evidence>
<reference evidence="10" key="1">
    <citation type="submission" date="2020-09" db="EMBL/GenBank/DDBJ databases">
        <authorList>
            <person name="Kim M.K."/>
        </authorList>
    </citation>
    <scope>NUCLEOTIDE SEQUENCE</scope>
    <source>
        <strain evidence="10">BT702</strain>
    </source>
</reference>
<dbReference type="SUPFAM" id="SSF55874">
    <property type="entry name" value="ATPase domain of HSP90 chaperone/DNA topoisomerase II/histidine kinase"/>
    <property type="match status" value="1"/>
</dbReference>
<dbReference type="InterPro" id="IPR036890">
    <property type="entry name" value="HATPase_C_sf"/>
</dbReference>
<dbReference type="InterPro" id="IPR013655">
    <property type="entry name" value="PAS_fold_3"/>
</dbReference>
<evidence type="ECO:0000256" key="4">
    <source>
        <dbReference type="ARBA" id="ARBA00022679"/>
    </source>
</evidence>
<evidence type="ECO:0000256" key="6">
    <source>
        <dbReference type="SAM" id="Coils"/>
    </source>
</evidence>
<keyword evidence="5" id="KW-0418">Kinase</keyword>
<dbReference type="InterPro" id="IPR052162">
    <property type="entry name" value="Sensor_kinase/Photoreceptor"/>
</dbReference>
<dbReference type="SMART" id="SM00091">
    <property type="entry name" value="PAS"/>
    <property type="match status" value="2"/>
</dbReference>
<dbReference type="Gene3D" id="3.30.450.20">
    <property type="entry name" value="PAS domain"/>
    <property type="match status" value="2"/>
</dbReference>